<sequence length="82" mass="9069">MVTGYSRNGLAYKAIECFRDVRREGNQPNQFIFPSVLTACAAVSARWIGVQVHGCIVKSGFKISIFVQRLCNCKSLVTRLGS</sequence>
<evidence type="ECO:0000313" key="2">
    <source>
        <dbReference type="Proteomes" id="UP000886595"/>
    </source>
</evidence>
<dbReference type="OrthoDB" id="185373at2759"/>
<dbReference type="InterPro" id="IPR046960">
    <property type="entry name" value="PPR_At4g14850-like_plant"/>
</dbReference>
<dbReference type="PANTHER" id="PTHR47926">
    <property type="entry name" value="PENTATRICOPEPTIDE REPEAT-CONTAINING PROTEIN"/>
    <property type="match status" value="1"/>
</dbReference>
<dbReference type="AlphaFoldDB" id="A0A8X7PK47"/>
<organism evidence="1 2">
    <name type="scientific">Brassica carinata</name>
    <name type="common">Ethiopian mustard</name>
    <name type="synonym">Abyssinian cabbage</name>
    <dbReference type="NCBI Taxonomy" id="52824"/>
    <lineage>
        <taxon>Eukaryota</taxon>
        <taxon>Viridiplantae</taxon>
        <taxon>Streptophyta</taxon>
        <taxon>Embryophyta</taxon>
        <taxon>Tracheophyta</taxon>
        <taxon>Spermatophyta</taxon>
        <taxon>Magnoliopsida</taxon>
        <taxon>eudicotyledons</taxon>
        <taxon>Gunneridae</taxon>
        <taxon>Pentapetalae</taxon>
        <taxon>rosids</taxon>
        <taxon>malvids</taxon>
        <taxon>Brassicales</taxon>
        <taxon>Brassicaceae</taxon>
        <taxon>Brassiceae</taxon>
        <taxon>Brassica</taxon>
    </lineage>
</organism>
<dbReference type="EMBL" id="JAAMPC010000016">
    <property type="protein sequence ID" value="KAG2252442.1"/>
    <property type="molecule type" value="Genomic_DNA"/>
</dbReference>
<comment type="caution">
    <text evidence="1">The sequence shown here is derived from an EMBL/GenBank/DDBJ whole genome shotgun (WGS) entry which is preliminary data.</text>
</comment>
<evidence type="ECO:0000313" key="1">
    <source>
        <dbReference type="EMBL" id="KAG2252442.1"/>
    </source>
</evidence>
<dbReference type="GO" id="GO:0009451">
    <property type="term" value="P:RNA modification"/>
    <property type="evidence" value="ECO:0007669"/>
    <property type="project" value="InterPro"/>
</dbReference>
<gene>
    <name evidence="1" type="ORF">Bca52824_082578</name>
</gene>
<reference evidence="1 2" key="1">
    <citation type="submission" date="2020-02" db="EMBL/GenBank/DDBJ databases">
        <authorList>
            <person name="Ma Q."/>
            <person name="Huang Y."/>
            <person name="Song X."/>
            <person name="Pei D."/>
        </authorList>
    </citation>
    <scope>NUCLEOTIDE SEQUENCE [LARGE SCALE GENOMIC DNA]</scope>
    <source>
        <strain evidence="1">Sxm20200214</strain>
        <tissue evidence="1">Leaf</tissue>
    </source>
</reference>
<keyword evidence="2" id="KW-1185">Reference proteome</keyword>
<accession>A0A8X7PK47</accession>
<dbReference type="GO" id="GO:0003723">
    <property type="term" value="F:RNA binding"/>
    <property type="evidence" value="ECO:0007669"/>
    <property type="project" value="InterPro"/>
</dbReference>
<dbReference type="Gene3D" id="1.25.40.10">
    <property type="entry name" value="Tetratricopeptide repeat domain"/>
    <property type="match status" value="1"/>
</dbReference>
<dbReference type="InterPro" id="IPR011990">
    <property type="entry name" value="TPR-like_helical_dom_sf"/>
</dbReference>
<evidence type="ECO:0008006" key="3">
    <source>
        <dbReference type="Google" id="ProtNLM"/>
    </source>
</evidence>
<proteinExistence type="predicted"/>
<protein>
    <recommendedName>
        <fullName evidence="3">Pentatricopeptide repeat-containing protein</fullName>
    </recommendedName>
</protein>
<dbReference type="Proteomes" id="UP000886595">
    <property type="component" value="Unassembled WGS sequence"/>
</dbReference>
<name>A0A8X7PK47_BRACI</name>